<dbReference type="PROSITE" id="PS51077">
    <property type="entry name" value="HTH_ICLR"/>
    <property type="match status" value="1"/>
</dbReference>
<dbReference type="InterPro" id="IPR036390">
    <property type="entry name" value="WH_DNA-bd_sf"/>
</dbReference>
<keyword evidence="3" id="KW-0804">Transcription</keyword>
<evidence type="ECO:0000313" key="7">
    <source>
        <dbReference type="Proteomes" id="UP001589608"/>
    </source>
</evidence>
<dbReference type="InterPro" id="IPR050707">
    <property type="entry name" value="HTH_MetabolicPath_Reg"/>
</dbReference>
<keyword evidence="7" id="KW-1185">Reference proteome</keyword>
<feature type="domain" description="IclR-ED" evidence="5">
    <location>
        <begin position="73"/>
        <end position="253"/>
    </location>
</feature>
<dbReference type="Gene3D" id="3.30.450.40">
    <property type="match status" value="1"/>
</dbReference>
<dbReference type="Gene3D" id="1.10.10.10">
    <property type="entry name" value="Winged helix-like DNA-binding domain superfamily/Winged helix DNA-binding domain"/>
    <property type="match status" value="1"/>
</dbReference>
<dbReference type="InterPro" id="IPR005471">
    <property type="entry name" value="Tscrpt_reg_IclR_N"/>
</dbReference>
<dbReference type="InterPro" id="IPR014757">
    <property type="entry name" value="Tscrpt_reg_IclR_C"/>
</dbReference>
<sequence>MSRIVANAPAAPVSMLGRVLALLDSVAAAGPLGRGELAAATGLPPATVNRIVASLLAERLLAEDAGVLRLGLRLFELGTVAGQAGVTLLDVAGPYLVDLHGAFGCTAQLAVLDGDAVVYLLKVGSPRQRRLETRVAGRFPPHCTGAGKALLAFGALEAVDGVLARLPLAARTRATITDRPRLLADLRATRRRGYAVDRGEFQDGMTGVAAPVRAAGRPLAAVTLAGPTEVFDVPRAAHALRLVAQLIEGRLGGAGSGR</sequence>
<evidence type="ECO:0000256" key="1">
    <source>
        <dbReference type="ARBA" id="ARBA00023015"/>
    </source>
</evidence>
<evidence type="ECO:0000313" key="6">
    <source>
        <dbReference type="EMBL" id="MFB9447897.1"/>
    </source>
</evidence>
<name>A0ABV5MGD0_9ACTN</name>
<dbReference type="PANTHER" id="PTHR30136">
    <property type="entry name" value="HELIX-TURN-HELIX TRANSCRIPTIONAL REGULATOR, ICLR FAMILY"/>
    <property type="match status" value="1"/>
</dbReference>
<keyword evidence="1" id="KW-0805">Transcription regulation</keyword>
<reference evidence="6 7" key="1">
    <citation type="submission" date="2024-09" db="EMBL/GenBank/DDBJ databases">
        <authorList>
            <person name="Sun Q."/>
            <person name="Mori K."/>
        </authorList>
    </citation>
    <scope>NUCLEOTIDE SEQUENCE [LARGE SCALE GENOMIC DNA]</scope>
    <source>
        <strain evidence="6 7">JCM 3307</strain>
    </source>
</reference>
<dbReference type="SMART" id="SM00346">
    <property type="entry name" value="HTH_ICLR"/>
    <property type="match status" value="1"/>
</dbReference>
<dbReference type="InterPro" id="IPR036388">
    <property type="entry name" value="WH-like_DNA-bd_sf"/>
</dbReference>
<dbReference type="InterPro" id="IPR029016">
    <property type="entry name" value="GAF-like_dom_sf"/>
</dbReference>
<dbReference type="EMBL" id="JBHMCA010000054">
    <property type="protein sequence ID" value="MFB9447897.1"/>
    <property type="molecule type" value="Genomic_DNA"/>
</dbReference>
<dbReference type="SUPFAM" id="SSF55781">
    <property type="entry name" value="GAF domain-like"/>
    <property type="match status" value="1"/>
</dbReference>
<accession>A0ABV5MGD0</accession>
<proteinExistence type="predicted"/>
<protein>
    <submittedName>
        <fullName evidence="6">IclR family transcriptional regulator</fullName>
    </submittedName>
</protein>
<dbReference type="PROSITE" id="PS51078">
    <property type="entry name" value="ICLR_ED"/>
    <property type="match status" value="1"/>
</dbReference>
<organism evidence="6 7">
    <name type="scientific">Dactylosporangium vinaceum</name>
    <dbReference type="NCBI Taxonomy" id="53362"/>
    <lineage>
        <taxon>Bacteria</taxon>
        <taxon>Bacillati</taxon>
        <taxon>Actinomycetota</taxon>
        <taxon>Actinomycetes</taxon>
        <taxon>Micromonosporales</taxon>
        <taxon>Micromonosporaceae</taxon>
        <taxon>Dactylosporangium</taxon>
    </lineage>
</organism>
<comment type="caution">
    <text evidence="6">The sequence shown here is derived from an EMBL/GenBank/DDBJ whole genome shotgun (WGS) entry which is preliminary data.</text>
</comment>
<evidence type="ECO:0000259" key="5">
    <source>
        <dbReference type="PROSITE" id="PS51078"/>
    </source>
</evidence>
<dbReference type="Pfam" id="PF01614">
    <property type="entry name" value="IclR_C"/>
    <property type="match status" value="1"/>
</dbReference>
<evidence type="ECO:0000256" key="2">
    <source>
        <dbReference type="ARBA" id="ARBA00023125"/>
    </source>
</evidence>
<dbReference type="PANTHER" id="PTHR30136:SF24">
    <property type="entry name" value="HTH-TYPE TRANSCRIPTIONAL REPRESSOR ALLR"/>
    <property type="match status" value="1"/>
</dbReference>
<dbReference type="SUPFAM" id="SSF46785">
    <property type="entry name" value="Winged helix' DNA-binding domain"/>
    <property type="match status" value="1"/>
</dbReference>
<dbReference type="RefSeq" id="WP_223102826.1">
    <property type="nucleotide sequence ID" value="NZ_CP061913.1"/>
</dbReference>
<dbReference type="Pfam" id="PF09339">
    <property type="entry name" value="HTH_IclR"/>
    <property type="match status" value="1"/>
</dbReference>
<dbReference type="Proteomes" id="UP001589608">
    <property type="component" value="Unassembled WGS sequence"/>
</dbReference>
<evidence type="ECO:0000256" key="3">
    <source>
        <dbReference type="ARBA" id="ARBA00023163"/>
    </source>
</evidence>
<gene>
    <name evidence="6" type="ORF">ACFFTR_32795</name>
</gene>
<feature type="domain" description="HTH iclR-type" evidence="4">
    <location>
        <begin position="13"/>
        <end position="72"/>
    </location>
</feature>
<keyword evidence="2" id="KW-0238">DNA-binding</keyword>
<evidence type="ECO:0000259" key="4">
    <source>
        <dbReference type="PROSITE" id="PS51077"/>
    </source>
</evidence>